<keyword evidence="2" id="KW-1185">Reference proteome</keyword>
<feature type="non-terminal residue" evidence="1">
    <location>
        <position position="1"/>
    </location>
</feature>
<gene>
    <name evidence="1" type="primary">Vigan.02G039600</name>
    <name evidence="1" type="ORF">VIGAN_02039600</name>
</gene>
<protein>
    <submittedName>
        <fullName evidence="1">Uncharacterized protein</fullName>
    </submittedName>
</protein>
<accession>A0A0S3RB50</accession>
<proteinExistence type="predicted"/>
<name>A0A0S3RB50_PHAAN</name>
<sequence>PTVQFSMDSCGKLSGAGGYKRSVSLIIDSRYFSFFKSDTSTILLLPISVSNSLMASCRISRLLRSKDRAHANVLVVVSEPAIIKDCKI</sequence>
<dbReference type="EMBL" id="AP015035">
    <property type="protein sequence ID" value="BAT77799.1"/>
    <property type="molecule type" value="Genomic_DNA"/>
</dbReference>
<dbReference type="AlphaFoldDB" id="A0A0S3RB50"/>
<organism evidence="1 2">
    <name type="scientific">Vigna angularis var. angularis</name>
    <dbReference type="NCBI Taxonomy" id="157739"/>
    <lineage>
        <taxon>Eukaryota</taxon>
        <taxon>Viridiplantae</taxon>
        <taxon>Streptophyta</taxon>
        <taxon>Embryophyta</taxon>
        <taxon>Tracheophyta</taxon>
        <taxon>Spermatophyta</taxon>
        <taxon>Magnoliopsida</taxon>
        <taxon>eudicotyledons</taxon>
        <taxon>Gunneridae</taxon>
        <taxon>Pentapetalae</taxon>
        <taxon>rosids</taxon>
        <taxon>fabids</taxon>
        <taxon>Fabales</taxon>
        <taxon>Fabaceae</taxon>
        <taxon>Papilionoideae</taxon>
        <taxon>50 kb inversion clade</taxon>
        <taxon>NPAAA clade</taxon>
        <taxon>indigoferoid/millettioid clade</taxon>
        <taxon>Phaseoleae</taxon>
        <taxon>Vigna</taxon>
    </lineage>
</organism>
<evidence type="ECO:0000313" key="1">
    <source>
        <dbReference type="EMBL" id="BAT77799.1"/>
    </source>
</evidence>
<evidence type="ECO:0000313" key="2">
    <source>
        <dbReference type="Proteomes" id="UP000291084"/>
    </source>
</evidence>
<reference evidence="1 2" key="1">
    <citation type="journal article" date="2015" name="Sci. Rep.">
        <title>The power of single molecule real-time sequencing technology in the de novo assembly of a eukaryotic genome.</title>
        <authorList>
            <person name="Sakai H."/>
            <person name="Naito K."/>
            <person name="Ogiso-Tanaka E."/>
            <person name="Takahashi Y."/>
            <person name="Iseki K."/>
            <person name="Muto C."/>
            <person name="Satou K."/>
            <person name="Teruya K."/>
            <person name="Shiroma A."/>
            <person name="Shimoji M."/>
            <person name="Hirano T."/>
            <person name="Itoh T."/>
            <person name="Kaga A."/>
            <person name="Tomooka N."/>
        </authorList>
    </citation>
    <scope>NUCLEOTIDE SEQUENCE [LARGE SCALE GENOMIC DNA]</scope>
    <source>
        <strain evidence="2">cv. Shumari</strain>
    </source>
</reference>
<dbReference type="Proteomes" id="UP000291084">
    <property type="component" value="Chromosome 2"/>
</dbReference>